<feature type="transmembrane region" description="Helical" evidence="1">
    <location>
        <begin position="31"/>
        <end position="51"/>
    </location>
</feature>
<evidence type="ECO:0000313" key="3">
    <source>
        <dbReference type="Proteomes" id="UP001331761"/>
    </source>
</evidence>
<organism evidence="2 3">
    <name type="scientific">Trichostrongylus colubriformis</name>
    <name type="common">Black scour worm</name>
    <dbReference type="NCBI Taxonomy" id="6319"/>
    <lineage>
        <taxon>Eukaryota</taxon>
        <taxon>Metazoa</taxon>
        <taxon>Ecdysozoa</taxon>
        <taxon>Nematoda</taxon>
        <taxon>Chromadorea</taxon>
        <taxon>Rhabditida</taxon>
        <taxon>Rhabditina</taxon>
        <taxon>Rhabditomorpha</taxon>
        <taxon>Strongyloidea</taxon>
        <taxon>Trichostrongylidae</taxon>
        <taxon>Trichostrongylus</taxon>
    </lineage>
</organism>
<dbReference type="EMBL" id="WIXE01017516">
    <property type="protein sequence ID" value="KAK5971663.1"/>
    <property type="molecule type" value="Genomic_DNA"/>
</dbReference>
<reference evidence="2 3" key="1">
    <citation type="submission" date="2019-10" db="EMBL/GenBank/DDBJ databases">
        <title>Assembly and Annotation for the nematode Trichostrongylus colubriformis.</title>
        <authorList>
            <person name="Martin J."/>
        </authorList>
    </citation>
    <scope>NUCLEOTIDE SEQUENCE [LARGE SCALE GENOMIC DNA]</scope>
    <source>
        <strain evidence="2">G859</strain>
        <tissue evidence="2">Whole worm</tissue>
    </source>
</reference>
<keyword evidence="1" id="KW-1133">Transmembrane helix</keyword>
<protein>
    <submittedName>
        <fullName evidence="2">Uncharacterized protein</fullName>
    </submittedName>
</protein>
<evidence type="ECO:0000313" key="2">
    <source>
        <dbReference type="EMBL" id="KAK5971663.1"/>
    </source>
</evidence>
<gene>
    <name evidence="2" type="ORF">GCK32_019920</name>
</gene>
<keyword evidence="3" id="KW-1185">Reference proteome</keyword>
<keyword evidence="1" id="KW-0812">Transmembrane</keyword>
<sequence>MRALSGYGVDIKRLLRCLHASSPIAKKLLPLYYVAIFLILVFCYLLLPISYQQTNLEKSKTALLLISNIKLSCFENNFSVMVQS</sequence>
<dbReference type="Proteomes" id="UP001331761">
    <property type="component" value="Unassembled WGS sequence"/>
</dbReference>
<proteinExistence type="predicted"/>
<comment type="caution">
    <text evidence="2">The sequence shown here is derived from an EMBL/GenBank/DDBJ whole genome shotgun (WGS) entry which is preliminary data.</text>
</comment>
<name>A0AAN8FWF5_TRICO</name>
<dbReference type="AlphaFoldDB" id="A0AAN8FWF5"/>
<evidence type="ECO:0000256" key="1">
    <source>
        <dbReference type="SAM" id="Phobius"/>
    </source>
</evidence>
<accession>A0AAN8FWF5</accession>
<keyword evidence="1" id="KW-0472">Membrane</keyword>